<dbReference type="InterPro" id="IPR027417">
    <property type="entry name" value="P-loop_NTPase"/>
</dbReference>
<dbReference type="SMART" id="SM00490">
    <property type="entry name" value="HELICc"/>
    <property type="match status" value="1"/>
</dbReference>
<dbReference type="SUPFAM" id="SSF52540">
    <property type="entry name" value="P-loop containing nucleoside triphosphate hydrolases"/>
    <property type="match status" value="1"/>
</dbReference>
<keyword evidence="3 7" id="KW-0347">Helicase</keyword>
<accession>A0A9X5BDL7</accession>
<dbReference type="AlphaFoldDB" id="A0A9X5BDL7"/>
<keyword evidence="8" id="KW-1185">Reference proteome</keyword>
<proteinExistence type="predicted"/>
<feature type="domain" description="Helicase C-terminal" evidence="6">
    <location>
        <begin position="299"/>
        <end position="458"/>
    </location>
</feature>
<dbReference type="OrthoDB" id="9802848at2"/>
<evidence type="ECO:0000259" key="5">
    <source>
        <dbReference type="PROSITE" id="PS51192"/>
    </source>
</evidence>
<evidence type="ECO:0000256" key="3">
    <source>
        <dbReference type="ARBA" id="ARBA00022806"/>
    </source>
</evidence>
<dbReference type="GO" id="GO:0005524">
    <property type="term" value="F:ATP binding"/>
    <property type="evidence" value="ECO:0007669"/>
    <property type="project" value="UniProtKB-KW"/>
</dbReference>
<dbReference type="PANTHER" id="PTHR11274">
    <property type="entry name" value="RAD25/XP-B DNA REPAIR HELICASE"/>
    <property type="match status" value="1"/>
</dbReference>
<dbReference type="PROSITE" id="PS51194">
    <property type="entry name" value="HELICASE_CTER"/>
    <property type="match status" value="1"/>
</dbReference>
<dbReference type="InterPro" id="IPR001650">
    <property type="entry name" value="Helicase_C-like"/>
</dbReference>
<dbReference type="RefSeq" id="WP_160558874.1">
    <property type="nucleotide sequence ID" value="NZ_QZDT01000004.1"/>
</dbReference>
<organism evidence="7 8">
    <name type="scientific">Parablautia muri</name>
    <dbReference type="NCBI Taxonomy" id="2320879"/>
    <lineage>
        <taxon>Bacteria</taxon>
        <taxon>Bacillati</taxon>
        <taxon>Bacillota</taxon>
        <taxon>Clostridia</taxon>
        <taxon>Lachnospirales</taxon>
        <taxon>Lachnospiraceae</taxon>
        <taxon>Parablautia</taxon>
    </lineage>
</organism>
<evidence type="ECO:0000313" key="8">
    <source>
        <dbReference type="Proteomes" id="UP001154420"/>
    </source>
</evidence>
<sequence length="523" mass="59669">MIRELYGWQEECLTRWFANSGRGMVQAATGSGKTLVAFTAAQRLEKRLSQNLHVKIVVPTSALMRQWHRDLTEFLSDSPKGNAPASNLHKEIGLRGGGFKASPDCKYMIYVINSARYELARQILTELKRGEAILLIADECHRYASGQNQLIFEFSPYIAPYKDRFFSLGLSATLPSGASRRYLASVLGQKIYNYGITEASKQHNICPFDIYHVSLSFQAPEKEMYEDLSDRMISLYRKLLYAYPSLSALGQKERYELLRSIAGEKNRKIAETASLYMNLSYKRKSLVALASARTACTADLVKRLGQQEKILIFSERTCQANELYQLLQTYYPEKVGRYHSKMGDQANKNALDRFRTGDIRILIACKAIDEGIDVPDASVGIIMSGTSTHRQRIQRLGRIIRKNDAKNKALLYYLHIRETSEDPCFLPNTGGRCLFELAYDSDSGTFTNPIFDNKASLLLKEMQRVNISPKILSEITRCLQIGCIKSDWLLEPDMLKEQIQKARYTSDRNYWICMKKLQDFENS</sequence>
<dbReference type="InterPro" id="IPR014001">
    <property type="entry name" value="Helicase_ATP-bd"/>
</dbReference>
<evidence type="ECO:0000313" key="7">
    <source>
        <dbReference type="EMBL" id="NBJ91790.1"/>
    </source>
</evidence>
<gene>
    <name evidence="7" type="ORF">D5281_04085</name>
</gene>
<dbReference type="SMART" id="SM00487">
    <property type="entry name" value="DEXDc"/>
    <property type="match status" value="1"/>
</dbReference>
<dbReference type="GO" id="GO:0016787">
    <property type="term" value="F:hydrolase activity"/>
    <property type="evidence" value="ECO:0007669"/>
    <property type="project" value="UniProtKB-KW"/>
</dbReference>
<dbReference type="PROSITE" id="PS51192">
    <property type="entry name" value="HELICASE_ATP_BIND_1"/>
    <property type="match status" value="1"/>
</dbReference>
<dbReference type="PANTHER" id="PTHR11274:SF0">
    <property type="entry name" value="GENERAL TRANSCRIPTION AND DNA REPAIR FACTOR IIH HELICASE SUBUNIT XPB"/>
    <property type="match status" value="1"/>
</dbReference>
<name>A0A9X5BDL7_9FIRM</name>
<dbReference type="GO" id="GO:0003677">
    <property type="term" value="F:DNA binding"/>
    <property type="evidence" value="ECO:0007669"/>
    <property type="project" value="InterPro"/>
</dbReference>
<dbReference type="GO" id="GO:0004386">
    <property type="term" value="F:helicase activity"/>
    <property type="evidence" value="ECO:0007669"/>
    <property type="project" value="UniProtKB-KW"/>
</dbReference>
<protein>
    <submittedName>
        <fullName evidence="7">DEAD/DEAH box helicase</fullName>
    </submittedName>
</protein>
<dbReference type="Pfam" id="PF00271">
    <property type="entry name" value="Helicase_C"/>
    <property type="match status" value="1"/>
</dbReference>
<dbReference type="Gene3D" id="3.40.50.300">
    <property type="entry name" value="P-loop containing nucleotide triphosphate hydrolases"/>
    <property type="match status" value="2"/>
</dbReference>
<evidence type="ECO:0000256" key="4">
    <source>
        <dbReference type="ARBA" id="ARBA00022840"/>
    </source>
</evidence>
<dbReference type="EMBL" id="QZDT01000004">
    <property type="protein sequence ID" value="NBJ91790.1"/>
    <property type="molecule type" value="Genomic_DNA"/>
</dbReference>
<keyword evidence="2" id="KW-0378">Hydrolase</keyword>
<keyword evidence="1" id="KW-0547">Nucleotide-binding</keyword>
<dbReference type="InterPro" id="IPR050615">
    <property type="entry name" value="ATP-dep_DNA_Helicase"/>
</dbReference>
<keyword evidence="4" id="KW-0067">ATP-binding</keyword>
<evidence type="ECO:0000259" key="6">
    <source>
        <dbReference type="PROSITE" id="PS51194"/>
    </source>
</evidence>
<dbReference type="Pfam" id="PF04851">
    <property type="entry name" value="ResIII"/>
    <property type="match status" value="1"/>
</dbReference>
<reference evidence="7" key="1">
    <citation type="submission" date="2018-09" db="EMBL/GenBank/DDBJ databases">
        <title>Murine metabolic-syndrome-specific gut microbial biobank.</title>
        <authorList>
            <person name="Liu C."/>
        </authorList>
    </citation>
    <scope>NUCLEOTIDE SEQUENCE</scope>
    <source>
        <strain evidence="7">D42-62</strain>
    </source>
</reference>
<comment type="caution">
    <text evidence="7">The sequence shown here is derived from an EMBL/GenBank/DDBJ whole genome shotgun (WGS) entry which is preliminary data.</text>
</comment>
<evidence type="ECO:0000256" key="2">
    <source>
        <dbReference type="ARBA" id="ARBA00022801"/>
    </source>
</evidence>
<dbReference type="InterPro" id="IPR006935">
    <property type="entry name" value="Helicase/UvrB_N"/>
</dbReference>
<dbReference type="Proteomes" id="UP001154420">
    <property type="component" value="Unassembled WGS sequence"/>
</dbReference>
<feature type="domain" description="Helicase ATP-binding" evidence="5">
    <location>
        <begin position="14"/>
        <end position="192"/>
    </location>
</feature>
<evidence type="ECO:0000256" key="1">
    <source>
        <dbReference type="ARBA" id="ARBA00022741"/>
    </source>
</evidence>